<gene>
    <name evidence="1" type="ORF">Z518_10930</name>
</gene>
<dbReference type="Proteomes" id="UP000053617">
    <property type="component" value="Unassembled WGS sequence"/>
</dbReference>
<dbReference type="RefSeq" id="XP_013266893.1">
    <property type="nucleotide sequence ID" value="XM_013411439.1"/>
</dbReference>
<accession>A0A0D2GNV3</accession>
<dbReference type="GeneID" id="25299001"/>
<dbReference type="AlphaFoldDB" id="A0A0D2GNV3"/>
<organism evidence="1 2">
    <name type="scientific">Rhinocladiella mackenziei CBS 650.93</name>
    <dbReference type="NCBI Taxonomy" id="1442369"/>
    <lineage>
        <taxon>Eukaryota</taxon>
        <taxon>Fungi</taxon>
        <taxon>Dikarya</taxon>
        <taxon>Ascomycota</taxon>
        <taxon>Pezizomycotina</taxon>
        <taxon>Eurotiomycetes</taxon>
        <taxon>Chaetothyriomycetidae</taxon>
        <taxon>Chaetothyriales</taxon>
        <taxon>Herpotrichiellaceae</taxon>
        <taxon>Rhinocladiella</taxon>
    </lineage>
</organism>
<evidence type="ECO:0000313" key="2">
    <source>
        <dbReference type="Proteomes" id="UP000053617"/>
    </source>
</evidence>
<reference evidence="1 2" key="1">
    <citation type="submission" date="2015-01" db="EMBL/GenBank/DDBJ databases">
        <title>The Genome Sequence of Rhinocladiella mackenzie CBS 650.93.</title>
        <authorList>
            <consortium name="The Broad Institute Genomics Platform"/>
            <person name="Cuomo C."/>
            <person name="de Hoog S."/>
            <person name="Gorbushina A."/>
            <person name="Stielow B."/>
            <person name="Teixiera M."/>
            <person name="Abouelleil A."/>
            <person name="Chapman S.B."/>
            <person name="Priest M."/>
            <person name="Young S.K."/>
            <person name="Wortman J."/>
            <person name="Nusbaum C."/>
            <person name="Birren B."/>
        </authorList>
    </citation>
    <scope>NUCLEOTIDE SEQUENCE [LARGE SCALE GENOMIC DNA]</scope>
    <source>
        <strain evidence="1 2">CBS 650.93</strain>
    </source>
</reference>
<dbReference type="HOGENOM" id="CLU_1526003_0_0_1"/>
<name>A0A0D2GNV3_9EURO</name>
<keyword evidence="2" id="KW-1185">Reference proteome</keyword>
<evidence type="ECO:0000313" key="1">
    <source>
        <dbReference type="EMBL" id="KIX00003.1"/>
    </source>
</evidence>
<protein>
    <submittedName>
        <fullName evidence="1">Uncharacterized protein</fullName>
    </submittedName>
</protein>
<dbReference type="EMBL" id="KN847484">
    <property type="protein sequence ID" value="KIX00003.1"/>
    <property type="molecule type" value="Genomic_DNA"/>
</dbReference>
<proteinExistence type="predicted"/>
<dbReference type="VEuPathDB" id="FungiDB:Z518_10930"/>
<sequence>MPTWALIRSAAITRISSELETGQTGYERNAGHQLNYLRYHRHHCRAQCYHSAENSCDHPPRDRLRHLHVLTLSLATIVNTHFGLKSSTKPYPSLLTPRRHMAEAESLSPLFGGYDQWHDFSGAYYRRHRFTPSISPSTSPLPFYHDDQHLPSYAGLAYIPARAAWMEMPKPDFRPG</sequence>